<protein>
    <submittedName>
        <fullName evidence="1">Uncharacterized protein</fullName>
    </submittedName>
</protein>
<comment type="caution">
    <text evidence="1">The sequence shown here is derived from an EMBL/GenBank/DDBJ whole genome shotgun (WGS) entry which is preliminary data.</text>
</comment>
<evidence type="ECO:0000313" key="2">
    <source>
        <dbReference type="Proteomes" id="UP000054630"/>
    </source>
</evidence>
<dbReference type="AlphaFoldDB" id="A0A0V0S3N9"/>
<proteinExistence type="predicted"/>
<dbReference type="EMBL" id="JYDL01000042">
    <property type="protein sequence ID" value="KRX21082.1"/>
    <property type="molecule type" value="Genomic_DNA"/>
</dbReference>
<name>A0A0V0S3N9_9BILA</name>
<evidence type="ECO:0000313" key="1">
    <source>
        <dbReference type="EMBL" id="KRX21082.1"/>
    </source>
</evidence>
<gene>
    <name evidence="1" type="ORF">T07_8658</name>
</gene>
<accession>A0A0V0S3N9</accession>
<organism evidence="1 2">
    <name type="scientific">Trichinella nelsoni</name>
    <dbReference type="NCBI Taxonomy" id="6336"/>
    <lineage>
        <taxon>Eukaryota</taxon>
        <taxon>Metazoa</taxon>
        <taxon>Ecdysozoa</taxon>
        <taxon>Nematoda</taxon>
        <taxon>Enoplea</taxon>
        <taxon>Dorylaimia</taxon>
        <taxon>Trichinellida</taxon>
        <taxon>Trichinellidae</taxon>
        <taxon>Trichinella</taxon>
    </lineage>
</organism>
<dbReference type="OrthoDB" id="10433674at2759"/>
<keyword evidence="2" id="KW-1185">Reference proteome</keyword>
<dbReference type="Proteomes" id="UP000054630">
    <property type="component" value="Unassembled WGS sequence"/>
</dbReference>
<reference evidence="1 2" key="1">
    <citation type="submission" date="2015-01" db="EMBL/GenBank/DDBJ databases">
        <title>Evolution of Trichinella species and genotypes.</title>
        <authorList>
            <person name="Korhonen P.K."/>
            <person name="Edoardo P."/>
            <person name="Giuseppe L.R."/>
            <person name="Gasser R.B."/>
        </authorList>
    </citation>
    <scope>NUCLEOTIDE SEQUENCE [LARGE SCALE GENOMIC DNA]</scope>
    <source>
        <strain evidence="1">ISS37</strain>
    </source>
</reference>
<sequence>MQKNEYPHLQKSMLIRVNEQKQKNSGNLTNHGGKKMGLYVFCKTCMMIMLLKRRTLNSDTVIRYCEEMLAIVAFI</sequence>